<evidence type="ECO:0000313" key="4">
    <source>
        <dbReference type="EMBL" id="WJW66119.1"/>
    </source>
</evidence>
<keyword evidence="5" id="KW-1185">Reference proteome</keyword>
<organism evidence="4 5">
    <name type="scientific">Candidatus Chlorohelix allophototropha</name>
    <dbReference type="NCBI Taxonomy" id="3003348"/>
    <lineage>
        <taxon>Bacteria</taxon>
        <taxon>Bacillati</taxon>
        <taxon>Chloroflexota</taxon>
        <taxon>Chloroflexia</taxon>
        <taxon>Candidatus Chloroheliales</taxon>
        <taxon>Candidatus Chloroheliaceae</taxon>
        <taxon>Candidatus Chlorohelix</taxon>
    </lineage>
</organism>
<dbReference type="EMBL" id="CP128399">
    <property type="protein sequence ID" value="WJW66119.1"/>
    <property type="molecule type" value="Genomic_DNA"/>
</dbReference>
<evidence type="ECO:0000259" key="2">
    <source>
        <dbReference type="Pfam" id="PF01548"/>
    </source>
</evidence>
<dbReference type="Proteomes" id="UP001431572">
    <property type="component" value="Chromosome 1"/>
</dbReference>
<dbReference type="InterPro" id="IPR002525">
    <property type="entry name" value="Transp_IS110-like_N"/>
</dbReference>
<dbReference type="InterPro" id="IPR003346">
    <property type="entry name" value="Transposase_20"/>
</dbReference>
<evidence type="ECO:0000256" key="1">
    <source>
        <dbReference type="SAM" id="Coils"/>
    </source>
</evidence>
<feature type="domain" description="Transposase IS110-like N-terminal" evidence="2">
    <location>
        <begin position="57"/>
        <end position="214"/>
    </location>
</feature>
<gene>
    <name evidence="4" type="ORF">OZ401_001907</name>
</gene>
<protein>
    <submittedName>
        <fullName evidence="4">IS110 family transposase</fullName>
    </submittedName>
</protein>
<evidence type="ECO:0000313" key="5">
    <source>
        <dbReference type="Proteomes" id="UP001431572"/>
    </source>
</evidence>
<feature type="coiled-coil region" evidence="1">
    <location>
        <begin position="297"/>
        <end position="324"/>
    </location>
</feature>
<dbReference type="Pfam" id="PF02371">
    <property type="entry name" value="Transposase_20"/>
    <property type="match status" value="1"/>
</dbReference>
<dbReference type="InterPro" id="IPR047650">
    <property type="entry name" value="Transpos_IS110"/>
</dbReference>
<dbReference type="NCBIfam" id="NF033542">
    <property type="entry name" value="transpos_IS110"/>
    <property type="match status" value="1"/>
</dbReference>
<reference evidence="4" key="1">
    <citation type="journal article" date="2024" name="Nature">
        <title>Anoxygenic phototroph of the Chloroflexota uses a type I reaction centre.</title>
        <authorList>
            <person name="Tsuji J.M."/>
            <person name="Shaw N.A."/>
            <person name="Nagashima S."/>
            <person name="Venkiteswaran J.J."/>
            <person name="Schiff S.L."/>
            <person name="Watanabe T."/>
            <person name="Fukui M."/>
            <person name="Hanada S."/>
            <person name="Tank M."/>
            <person name="Neufeld J.D."/>
        </authorList>
    </citation>
    <scope>NUCLEOTIDE SEQUENCE</scope>
    <source>
        <strain evidence="4">L227-S17</strain>
    </source>
</reference>
<dbReference type="PANTHER" id="PTHR33055">
    <property type="entry name" value="TRANSPOSASE FOR INSERTION SEQUENCE ELEMENT IS1111A"/>
    <property type="match status" value="1"/>
</dbReference>
<evidence type="ECO:0000259" key="3">
    <source>
        <dbReference type="Pfam" id="PF02371"/>
    </source>
</evidence>
<name>A0ABY9AYW4_9CHLR</name>
<accession>A0ABY9AYW4</accession>
<sequence length="465" mass="51519">MRLAIRDKLTHALNGWVSRKFNSVLCSSPFSWTKVQKMITPPSETPKQASIGRLFAVGIDVGCEKCSISVLRPDKTVVIKPLEFTNDAQGYAFVLTKLESLGVIPAQITIGLEATGRYWENLYHYLARLGYNLILLHPVQTHQFAQRRGLRAKTDALDAGTIARVVLSDEARPAYVPGDLVATYRELVRLHSNLADEIGRYRNEIHALLFVIFPEYTQVFADPCRPTALSLLKLYPSRQAIAEVPIGILSAKLIELSNGHYGLKTAERLLTLSKKSASSGLASNARAQGLVILCDQLLHTQANLEILESEIAQLLQKDEAAKKLAEIPEFGPKTIAGLRAELGEVGRFTNCNQVVAYAGLDLTVKESGKWKGKVKLSKRGSGRLRRLLYMAALVSLRLKVSAFGDYYRELRKRGMNGRSALMAVMRKMLITAYSLLKNDSTFDPKKVWIGAKFVAKELPLVAQVA</sequence>
<feature type="domain" description="Transposase IS116/IS110/IS902 C-terminal" evidence="3">
    <location>
        <begin position="322"/>
        <end position="408"/>
    </location>
</feature>
<dbReference type="Pfam" id="PF01548">
    <property type="entry name" value="DEDD_Tnp_IS110"/>
    <property type="match status" value="1"/>
</dbReference>
<proteinExistence type="predicted"/>
<dbReference type="PANTHER" id="PTHR33055:SF15">
    <property type="entry name" value="TRANSPOSASE-RELATED"/>
    <property type="match status" value="1"/>
</dbReference>
<dbReference type="RefSeq" id="WP_341468000.1">
    <property type="nucleotide sequence ID" value="NZ_CP128399.1"/>
</dbReference>
<keyword evidence="1" id="KW-0175">Coiled coil</keyword>